<feature type="transmembrane region" description="Helical" evidence="6">
    <location>
        <begin position="751"/>
        <end position="775"/>
    </location>
</feature>
<feature type="transmembrane region" description="Helical" evidence="6">
    <location>
        <begin position="403"/>
        <end position="420"/>
    </location>
</feature>
<protein>
    <submittedName>
        <fullName evidence="8">FtsX-like permease family protein</fullName>
    </submittedName>
</protein>
<dbReference type="Pfam" id="PF02687">
    <property type="entry name" value="FtsX"/>
    <property type="match status" value="2"/>
</dbReference>
<keyword evidence="4 6" id="KW-1133">Transmembrane helix</keyword>
<feature type="transmembrane region" description="Helical" evidence="6">
    <location>
        <begin position="479"/>
        <end position="498"/>
    </location>
</feature>
<feature type="transmembrane region" description="Helical" evidence="6">
    <location>
        <begin position="260"/>
        <end position="282"/>
    </location>
</feature>
<dbReference type="InterPro" id="IPR003838">
    <property type="entry name" value="ABC3_permease_C"/>
</dbReference>
<gene>
    <name evidence="8" type="ORF">GCM10022223_57920</name>
</gene>
<proteinExistence type="predicted"/>
<feature type="transmembrane region" description="Helical" evidence="6">
    <location>
        <begin position="787"/>
        <end position="805"/>
    </location>
</feature>
<evidence type="ECO:0000256" key="3">
    <source>
        <dbReference type="ARBA" id="ARBA00022692"/>
    </source>
</evidence>
<sequence>MYVASKMARRRIAALVAVISAVLGGAALITTTAVLGESGFRSHAPVTRLTGADVLVGADQNFPDPAGGSIALPERASLQAGLVSEMATLPGVSAAAGDVSFPAAVLGADGQPVVAGDPATAGHGFSTTAFVGTTTGTAPTGGDQVALGQNLARAAGLGVGDTARVVADGRTRTVRITSLVTSADAGVYFTDEAAAELAGSAGSVDLIGITVPSDRRDAVIEEIRSRWPNLAVAQGDSRGDVLDPGLGAARTLLVALSGSMSGITLILVGFIVAGALGVSIDNQRRELALLRAVGATPRQIRRLAAGQACVAAGLALVPGIPLGYLLADQARRLLVRLDLLPEGLPLTFSPLPALGAAVLLLLTVQIAARSAAWRVSRRPATEAVAESRTEAPNDGRGARIRNGAGLLLIAGGTMLAVTPLVSRSVIAISTSALAGIIAAIGLALAGPTQLQALSARLPRRGSPTAWLAVSNLQGYARRFAGAGTTLGIAVVFVITYVFTQTTLMRAQADDTATGTKAGFSISAPALGGVPPGTLESVRALAGVEGAAAVSTTTLLRQYRMLGDVEVESTSAMILGPDAAPVLDLDVSAGSLDDLTGATVAAGASTHLEVGDEATLYLGDGTPATARVVAVYERDLGFGPLVASPDLVAGHTADLASSLLVRTTDEAALSAFMASRPGLVLGDPVTTATGPKGVPADVWINLAAIGVLLGYLLLGIANKLVAATTGRRAEFATLRLNGCTTRQILSMTRREAGLITATAVTAGLGLAATPMVLLGLGLLGRPYPSGPVWLVPVTIGVVALIGFLTVELATRHALRLPPAQALAQRE</sequence>
<feature type="transmembrane region" description="Helical" evidence="6">
    <location>
        <begin position="697"/>
        <end position="717"/>
    </location>
</feature>
<keyword evidence="9" id="KW-1185">Reference proteome</keyword>
<evidence type="ECO:0000256" key="2">
    <source>
        <dbReference type="ARBA" id="ARBA00022475"/>
    </source>
</evidence>
<feature type="domain" description="ABC3 transporter permease C-terminal" evidence="7">
    <location>
        <begin position="259"/>
        <end position="379"/>
    </location>
</feature>
<evidence type="ECO:0000256" key="6">
    <source>
        <dbReference type="SAM" id="Phobius"/>
    </source>
</evidence>
<dbReference type="InterPro" id="IPR038766">
    <property type="entry name" value="Membrane_comp_ABC_pdt"/>
</dbReference>
<keyword evidence="5 6" id="KW-0472">Membrane</keyword>
<dbReference type="PANTHER" id="PTHR30287">
    <property type="entry name" value="MEMBRANE COMPONENT OF PREDICTED ABC SUPERFAMILY METABOLITE UPTAKE TRANSPORTER"/>
    <property type="match status" value="1"/>
</dbReference>
<keyword evidence="2" id="KW-1003">Cell membrane</keyword>
<accession>A0ABP7AH74</accession>
<evidence type="ECO:0000313" key="9">
    <source>
        <dbReference type="Proteomes" id="UP001501074"/>
    </source>
</evidence>
<dbReference type="Proteomes" id="UP001501074">
    <property type="component" value="Unassembled WGS sequence"/>
</dbReference>
<evidence type="ECO:0000256" key="1">
    <source>
        <dbReference type="ARBA" id="ARBA00004651"/>
    </source>
</evidence>
<feature type="transmembrane region" description="Helical" evidence="6">
    <location>
        <begin position="426"/>
        <end position="446"/>
    </location>
</feature>
<name>A0ABP7AH74_9ACTN</name>
<organism evidence="8 9">
    <name type="scientific">Kineosporia mesophila</name>
    <dbReference type="NCBI Taxonomy" id="566012"/>
    <lineage>
        <taxon>Bacteria</taxon>
        <taxon>Bacillati</taxon>
        <taxon>Actinomycetota</taxon>
        <taxon>Actinomycetes</taxon>
        <taxon>Kineosporiales</taxon>
        <taxon>Kineosporiaceae</taxon>
        <taxon>Kineosporia</taxon>
    </lineage>
</organism>
<reference evidence="9" key="1">
    <citation type="journal article" date="2019" name="Int. J. Syst. Evol. Microbiol.">
        <title>The Global Catalogue of Microorganisms (GCM) 10K type strain sequencing project: providing services to taxonomists for standard genome sequencing and annotation.</title>
        <authorList>
            <consortium name="The Broad Institute Genomics Platform"/>
            <consortium name="The Broad Institute Genome Sequencing Center for Infectious Disease"/>
            <person name="Wu L."/>
            <person name="Ma J."/>
        </authorList>
    </citation>
    <scope>NUCLEOTIDE SEQUENCE [LARGE SCALE GENOMIC DNA]</scope>
    <source>
        <strain evidence="9">JCM 16902</strain>
    </source>
</reference>
<evidence type="ECO:0000256" key="4">
    <source>
        <dbReference type="ARBA" id="ARBA00022989"/>
    </source>
</evidence>
<comment type="subcellular location">
    <subcellularLocation>
        <location evidence="1">Cell membrane</location>
        <topology evidence="1">Multi-pass membrane protein</topology>
    </subcellularLocation>
</comment>
<evidence type="ECO:0000313" key="8">
    <source>
        <dbReference type="EMBL" id="GAA3632197.1"/>
    </source>
</evidence>
<evidence type="ECO:0000256" key="5">
    <source>
        <dbReference type="ARBA" id="ARBA00023136"/>
    </source>
</evidence>
<feature type="transmembrane region" description="Helical" evidence="6">
    <location>
        <begin position="303"/>
        <end position="327"/>
    </location>
</feature>
<feature type="domain" description="ABC3 transporter permease C-terminal" evidence="7">
    <location>
        <begin position="704"/>
        <end position="817"/>
    </location>
</feature>
<dbReference type="EMBL" id="BAAAZO010000011">
    <property type="protein sequence ID" value="GAA3632197.1"/>
    <property type="molecule type" value="Genomic_DNA"/>
</dbReference>
<evidence type="ECO:0000259" key="7">
    <source>
        <dbReference type="Pfam" id="PF02687"/>
    </source>
</evidence>
<dbReference type="PANTHER" id="PTHR30287:SF1">
    <property type="entry name" value="INNER MEMBRANE PROTEIN"/>
    <property type="match status" value="1"/>
</dbReference>
<keyword evidence="3 6" id="KW-0812">Transmembrane</keyword>
<comment type="caution">
    <text evidence="8">The sequence shown here is derived from an EMBL/GenBank/DDBJ whole genome shotgun (WGS) entry which is preliminary data.</text>
</comment>
<feature type="transmembrane region" description="Helical" evidence="6">
    <location>
        <begin position="347"/>
        <end position="368"/>
    </location>
</feature>